<feature type="region of interest" description="Disordered" evidence="1">
    <location>
        <begin position="1"/>
        <end position="27"/>
    </location>
</feature>
<dbReference type="VEuPathDB" id="AmoebaDB:NAEGRDRAFT_74502"/>
<organism evidence="3">
    <name type="scientific">Naegleria gruberi</name>
    <name type="common">Amoeba</name>
    <dbReference type="NCBI Taxonomy" id="5762"/>
    <lineage>
        <taxon>Eukaryota</taxon>
        <taxon>Discoba</taxon>
        <taxon>Heterolobosea</taxon>
        <taxon>Tetramitia</taxon>
        <taxon>Eutetramitia</taxon>
        <taxon>Vahlkampfiidae</taxon>
        <taxon>Naegleria</taxon>
    </lineage>
</organism>
<name>D2VZI7_NAEGR</name>
<dbReference type="KEGG" id="ngr:NAEGRDRAFT_74502"/>
<dbReference type="RefSeq" id="XP_002670542.1">
    <property type="nucleotide sequence ID" value="XM_002670496.1"/>
</dbReference>
<dbReference type="GeneID" id="8853653"/>
<dbReference type="Proteomes" id="UP000006671">
    <property type="component" value="Unassembled WGS sequence"/>
</dbReference>
<evidence type="ECO:0000313" key="3">
    <source>
        <dbReference type="Proteomes" id="UP000006671"/>
    </source>
</evidence>
<feature type="compositionally biased region" description="Polar residues" evidence="1">
    <location>
        <begin position="7"/>
        <end position="21"/>
    </location>
</feature>
<reference evidence="2 3" key="1">
    <citation type="journal article" date="2010" name="Cell">
        <title>The genome of Naegleria gruberi illuminates early eukaryotic versatility.</title>
        <authorList>
            <person name="Fritz-Laylin L.K."/>
            <person name="Prochnik S.E."/>
            <person name="Ginger M.L."/>
            <person name="Dacks J.B."/>
            <person name="Carpenter M.L."/>
            <person name="Field M.C."/>
            <person name="Kuo A."/>
            <person name="Paredez A."/>
            <person name="Chapman J."/>
            <person name="Pham J."/>
            <person name="Shu S."/>
            <person name="Neupane R."/>
            <person name="Cipriano M."/>
            <person name="Mancuso J."/>
            <person name="Tu H."/>
            <person name="Salamov A."/>
            <person name="Lindquist E."/>
            <person name="Shapiro H."/>
            <person name="Lucas S."/>
            <person name="Grigoriev I.V."/>
            <person name="Cande W.Z."/>
            <person name="Fulton C."/>
            <person name="Rokhsar D.S."/>
            <person name="Dawson S.C."/>
        </authorList>
    </citation>
    <scope>NUCLEOTIDE SEQUENCE [LARGE SCALE GENOMIC DNA]</scope>
    <source>
        <strain evidence="2 3">NEG-M</strain>
    </source>
</reference>
<dbReference type="InParanoid" id="D2VZI7"/>
<dbReference type="EMBL" id="GG738914">
    <property type="protein sequence ID" value="EFC37798.1"/>
    <property type="molecule type" value="Genomic_DNA"/>
</dbReference>
<accession>D2VZI7</accession>
<gene>
    <name evidence="2" type="ORF">NAEGRDRAFT_74502</name>
</gene>
<proteinExistence type="predicted"/>
<evidence type="ECO:0000313" key="2">
    <source>
        <dbReference type="EMBL" id="EFC37798.1"/>
    </source>
</evidence>
<keyword evidence="3" id="KW-1185">Reference proteome</keyword>
<protein>
    <submittedName>
        <fullName evidence="2">Predicted protein</fullName>
    </submittedName>
</protein>
<evidence type="ECO:0000256" key="1">
    <source>
        <dbReference type="SAM" id="MobiDB-lite"/>
    </source>
</evidence>
<sequence length="485" mass="55786">MKRSAFEISTTKQQQPTSNCAEEQANKRRHFSPELSLSTLDALPLHTIFFFLYNDLSSQLALYGTCANFTIFVKSEKQIPLNGVLQLKKFTQENPDISLITLHYRMCGLFQQYAWLHDYSIFEFPKLAKDLPQSLMEHCKNGLIQAVYAYRSEFYGGGFTYLEVAVKKVNSDEKISLKFSELKTIHGRDFQVVRSLDVSIDNTRVFNRRGITDLEALDELTQNVEICKEMKGIELLNSLFSISMNEKKISKESRPSLYPRFAREHETIIDTFMSEVVDVKDVDSFSSICELVSITENLCRVKKREEDVNEEEEITKDDEENPNKEAEFDLFEFVALVKHNINYLYYDGYSNYSTAYIDCNLKRKDNGEIVSVSVTAIVGPSYTGIGVELDMLVNGELALTFKMEEGSVKPSKKQDCFETFVESFKTSKNPNEFAADMLEFSISKPKWAVYSLYDMENYKTGITTENGYPIEFISEVLEFFCEKTE</sequence>
<dbReference type="AlphaFoldDB" id="D2VZI7"/>